<protein>
    <recommendedName>
        <fullName evidence="3">Reverse transcriptase domain-containing protein</fullName>
    </recommendedName>
</protein>
<dbReference type="Proteomes" id="UP000018467">
    <property type="component" value="Unassembled WGS sequence"/>
</dbReference>
<reference evidence="1" key="4">
    <citation type="submission" date="2025-09" db="UniProtKB">
        <authorList>
            <consortium name="Ensembl"/>
        </authorList>
    </citation>
    <scope>IDENTIFICATION</scope>
</reference>
<evidence type="ECO:0000313" key="1">
    <source>
        <dbReference type="Ensembl" id="ENSAMXP00000050507.1"/>
    </source>
</evidence>
<keyword evidence="2" id="KW-1185">Reference proteome</keyword>
<dbReference type="PANTHER" id="PTHR31635">
    <property type="entry name" value="REVERSE TRANSCRIPTASE DOMAIN-CONTAINING PROTEIN-RELATED"/>
    <property type="match status" value="1"/>
</dbReference>
<name>A0A3B1K755_ASTMX</name>
<dbReference type="PANTHER" id="PTHR31635:SF196">
    <property type="entry name" value="REVERSE TRANSCRIPTASE DOMAIN-CONTAINING PROTEIN-RELATED"/>
    <property type="match status" value="1"/>
</dbReference>
<dbReference type="AlphaFoldDB" id="A0A3B1K755"/>
<reference evidence="2" key="2">
    <citation type="journal article" date="2014" name="Nat. Commun.">
        <title>The cavefish genome reveals candidate genes for eye loss.</title>
        <authorList>
            <person name="McGaugh S.E."/>
            <person name="Gross J.B."/>
            <person name="Aken B."/>
            <person name="Blin M."/>
            <person name="Borowsky R."/>
            <person name="Chalopin D."/>
            <person name="Hinaux H."/>
            <person name="Jeffery W.R."/>
            <person name="Keene A."/>
            <person name="Ma L."/>
            <person name="Minx P."/>
            <person name="Murphy D."/>
            <person name="O'Quin K.E."/>
            <person name="Retaux S."/>
            <person name="Rohner N."/>
            <person name="Searle S.M."/>
            <person name="Stahl B.A."/>
            <person name="Tabin C."/>
            <person name="Volff J.N."/>
            <person name="Yoshizawa M."/>
            <person name="Warren W.C."/>
        </authorList>
    </citation>
    <scope>NUCLEOTIDE SEQUENCE [LARGE SCALE GENOMIC DNA]</scope>
    <source>
        <strain evidence="2">female</strain>
    </source>
</reference>
<dbReference type="Ensembl" id="ENSAMXT00000052259.1">
    <property type="protein sequence ID" value="ENSAMXP00000050507.1"/>
    <property type="gene ID" value="ENSAMXG00000043093.1"/>
</dbReference>
<accession>A0A3B1K755</accession>
<evidence type="ECO:0008006" key="3">
    <source>
        <dbReference type="Google" id="ProtNLM"/>
    </source>
</evidence>
<sequence length="347" mass="40839">MSLSEAIKLVNTYSNLSEYSINWSKSYILPLRKEGWNVKNVKKQTLPIAKNIKYLGINISTNWSELFSLNFNPLLTSIQDSTQRWIKLPINLLGRIAAVKMFILPKVNYLFKMLPVVPTYKWFKEINSVINQFYWKNKPPRIKLSILQKDKKHGGLNAPNFLQYFLATQLQYVIHWLHPNSKKQWIDIEQSESGEINIQNLPFLSNSVRKYPLFKNPGIATTLTAWWRANKLINSDIIPCIFTPIWHNPDFLINNKTFIFPKWEKKGIRQLKDVFENNSLCSFADLCRKYALKQKYFLQYLQLKNVLSSRINIKQNSLTPPPLIQYVHSGEKKNFVIKTIQKYKHDE</sequence>
<organism evidence="1 2">
    <name type="scientific">Astyanax mexicanus</name>
    <name type="common">Blind cave fish</name>
    <name type="synonym">Astyanax fasciatus mexicanus</name>
    <dbReference type="NCBI Taxonomy" id="7994"/>
    <lineage>
        <taxon>Eukaryota</taxon>
        <taxon>Metazoa</taxon>
        <taxon>Chordata</taxon>
        <taxon>Craniata</taxon>
        <taxon>Vertebrata</taxon>
        <taxon>Euteleostomi</taxon>
        <taxon>Actinopterygii</taxon>
        <taxon>Neopterygii</taxon>
        <taxon>Teleostei</taxon>
        <taxon>Ostariophysi</taxon>
        <taxon>Characiformes</taxon>
        <taxon>Characoidei</taxon>
        <taxon>Acestrorhamphidae</taxon>
        <taxon>Acestrorhamphinae</taxon>
        <taxon>Astyanax</taxon>
    </lineage>
</organism>
<proteinExistence type="predicted"/>
<reference evidence="1" key="3">
    <citation type="submission" date="2025-08" db="UniProtKB">
        <authorList>
            <consortium name="Ensembl"/>
        </authorList>
    </citation>
    <scope>IDENTIFICATION</scope>
</reference>
<dbReference type="InParanoid" id="A0A3B1K755"/>
<evidence type="ECO:0000313" key="2">
    <source>
        <dbReference type="Proteomes" id="UP000018467"/>
    </source>
</evidence>
<reference evidence="2" key="1">
    <citation type="submission" date="2013-03" db="EMBL/GenBank/DDBJ databases">
        <authorList>
            <person name="Jeffery W."/>
            <person name="Warren W."/>
            <person name="Wilson R.K."/>
        </authorList>
    </citation>
    <scope>NUCLEOTIDE SEQUENCE</scope>
    <source>
        <strain evidence="2">female</strain>
    </source>
</reference>
<dbReference type="Bgee" id="ENSAMXG00000043093">
    <property type="expression patterns" value="Expressed in zone of skin and 10 other cell types or tissues"/>
</dbReference>
<dbReference type="GeneTree" id="ENSGT01150000286916"/>